<dbReference type="RefSeq" id="WP_087506239.1">
    <property type="nucleotide sequence ID" value="NZ_BMDX01000014.1"/>
</dbReference>
<feature type="transmembrane region" description="Helical" evidence="2">
    <location>
        <begin position="78"/>
        <end position="97"/>
    </location>
</feature>
<feature type="transmembrane region" description="Helical" evidence="2">
    <location>
        <begin position="267"/>
        <end position="286"/>
    </location>
</feature>
<feature type="transmembrane region" description="Helical" evidence="2">
    <location>
        <begin position="293"/>
        <end position="312"/>
    </location>
</feature>
<evidence type="ECO:0000256" key="1">
    <source>
        <dbReference type="ARBA" id="ARBA00009617"/>
    </source>
</evidence>
<evidence type="ECO:0000313" key="4">
    <source>
        <dbReference type="Proteomes" id="UP000619743"/>
    </source>
</evidence>
<sequence length="446" mass="48305">MIKIREKIGYGLGDTAANLVFQMVINFMMFFYTDVYGLSAAAVGTLMLVVRLFDGVTDPIMGGIADRTKTRWGTYRPYLILTAIPYAILAVLTFTTPDFTEQGKLVYAYVTYALLMTAYTAVNVPYSALGGVLTTENSERTSIQSYRFALAMSGGALVSAFTMPMVDFFAGPDGDRQAGFQMAMGVFAILAFVCFVVCFMTTKERVKPKIQPHQSILKDVGSLSKNKPFLLLAAASFVLLIMTALRGATTPYYISYYVGREDILSQFLTAGMLASIAGAVCMNWLGSRFCKVAIVKFGAALIAATHLALYLLPPEYLTLIFAMSMLGGFSQMLVVPAVFAMVADTADYNALKTGANTMAMSYSGHLLVLKFGIALGGAFAGWILAASGYVANQEQTAGALQGILFCYAIFAVITGILMIAIFQFYKLDDKAMDDIHIQLKAQESSS</sequence>
<dbReference type="CDD" id="cd17332">
    <property type="entry name" value="MFS_MelB_like"/>
    <property type="match status" value="1"/>
</dbReference>
<dbReference type="GO" id="GO:0015293">
    <property type="term" value="F:symporter activity"/>
    <property type="evidence" value="ECO:0007669"/>
    <property type="project" value="InterPro"/>
</dbReference>
<dbReference type="AlphaFoldDB" id="A0A8J2XQ16"/>
<comment type="caution">
    <text evidence="3">The sequence shown here is derived from an EMBL/GenBank/DDBJ whole genome shotgun (WGS) entry which is preliminary data.</text>
</comment>
<dbReference type="Proteomes" id="UP000619743">
    <property type="component" value="Unassembled WGS sequence"/>
</dbReference>
<dbReference type="GO" id="GO:0005886">
    <property type="term" value="C:plasma membrane"/>
    <property type="evidence" value="ECO:0007669"/>
    <property type="project" value="TreeGrafter"/>
</dbReference>
<gene>
    <name evidence="3" type="ORF">GCM10011369_25970</name>
</gene>
<comment type="similarity">
    <text evidence="1">Belongs to the sodium:galactoside symporter (TC 2.A.2) family.</text>
</comment>
<dbReference type="InterPro" id="IPR036259">
    <property type="entry name" value="MFS_trans_sf"/>
</dbReference>
<dbReference type="OrthoDB" id="181905at2"/>
<keyword evidence="2" id="KW-0472">Membrane</keyword>
<keyword evidence="2" id="KW-1133">Transmembrane helix</keyword>
<evidence type="ECO:0000313" key="3">
    <source>
        <dbReference type="EMBL" id="GGA82785.1"/>
    </source>
</evidence>
<keyword evidence="3" id="KW-0813">Transport</keyword>
<dbReference type="GO" id="GO:0006814">
    <property type="term" value="P:sodium ion transport"/>
    <property type="evidence" value="ECO:0007669"/>
    <property type="project" value="InterPro"/>
</dbReference>
<keyword evidence="4" id="KW-1185">Reference proteome</keyword>
<feature type="transmembrane region" description="Helical" evidence="2">
    <location>
        <begin position="38"/>
        <end position="57"/>
    </location>
</feature>
<evidence type="ECO:0000256" key="2">
    <source>
        <dbReference type="SAM" id="Phobius"/>
    </source>
</evidence>
<feature type="transmembrane region" description="Helical" evidence="2">
    <location>
        <begin position="318"/>
        <end position="343"/>
    </location>
</feature>
<keyword evidence="3" id="KW-0762">Sugar transport</keyword>
<protein>
    <submittedName>
        <fullName evidence="3">Sugar transporter</fullName>
    </submittedName>
</protein>
<dbReference type="InterPro" id="IPR001927">
    <property type="entry name" value="Na/Gal_symport"/>
</dbReference>
<dbReference type="PANTHER" id="PTHR11328:SF24">
    <property type="entry name" value="MAJOR FACILITATOR SUPERFAMILY (MFS) PROFILE DOMAIN-CONTAINING PROTEIN"/>
    <property type="match status" value="1"/>
</dbReference>
<dbReference type="NCBIfam" id="TIGR00792">
    <property type="entry name" value="gph"/>
    <property type="match status" value="1"/>
</dbReference>
<name>A0A8J2XQ16_9GAMM</name>
<feature type="transmembrane region" description="Helical" evidence="2">
    <location>
        <begin position="109"/>
        <end position="134"/>
    </location>
</feature>
<dbReference type="Gene3D" id="1.20.1250.20">
    <property type="entry name" value="MFS general substrate transporter like domains"/>
    <property type="match status" value="1"/>
</dbReference>
<feature type="transmembrane region" description="Helical" evidence="2">
    <location>
        <begin position="229"/>
        <end position="247"/>
    </location>
</feature>
<feature type="transmembrane region" description="Helical" evidence="2">
    <location>
        <begin position="146"/>
        <end position="166"/>
    </location>
</feature>
<dbReference type="GO" id="GO:0008643">
    <property type="term" value="P:carbohydrate transport"/>
    <property type="evidence" value="ECO:0007669"/>
    <property type="project" value="InterPro"/>
</dbReference>
<dbReference type="Pfam" id="PF13347">
    <property type="entry name" value="MFS_2"/>
    <property type="match status" value="1"/>
</dbReference>
<feature type="transmembrane region" description="Helical" evidence="2">
    <location>
        <begin position="402"/>
        <end position="422"/>
    </location>
</feature>
<feature type="transmembrane region" description="Helical" evidence="2">
    <location>
        <begin position="12"/>
        <end position="32"/>
    </location>
</feature>
<feature type="transmembrane region" description="Helical" evidence="2">
    <location>
        <begin position="178"/>
        <end position="200"/>
    </location>
</feature>
<dbReference type="EMBL" id="BMDX01000014">
    <property type="protein sequence ID" value="GGA82785.1"/>
    <property type="molecule type" value="Genomic_DNA"/>
</dbReference>
<organism evidence="3 4">
    <name type="scientific">Neiella marina</name>
    <dbReference type="NCBI Taxonomy" id="508461"/>
    <lineage>
        <taxon>Bacteria</taxon>
        <taxon>Pseudomonadati</taxon>
        <taxon>Pseudomonadota</taxon>
        <taxon>Gammaproteobacteria</taxon>
        <taxon>Alteromonadales</taxon>
        <taxon>Echinimonadaceae</taxon>
        <taxon>Neiella</taxon>
    </lineage>
</organism>
<keyword evidence="2" id="KW-0812">Transmembrane</keyword>
<proteinExistence type="inferred from homology"/>
<dbReference type="InterPro" id="IPR039672">
    <property type="entry name" value="MFS_2"/>
</dbReference>
<dbReference type="PANTHER" id="PTHR11328">
    <property type="entry name" value="MAJOR FACILITATOR SUPERFAMILY DOMAIN-CONTAINING PROTEIN"/>
    <property type="match status" value="1"/>
</dbReference>
<accession>A0A8J2XQ16</accession>
<reference evidence="4" key="1">
    <citation type="journal article" date="2019" name="Int. J. Syst. Evol. Microbiol.">
        <title>The Global Catalogue of Microorganisms (GCM) 10K type strain sequencing project: providing services to taxonomists for standard genome sequencing and annotation.</title>
        <authorList>
            <consortium name="The Broad Institute Genomics Platform"/>
            <consortium name="The Broad Institute Genome Sequencing Center for Infectious Disease"/>
            <person name="Wu L."/>
            <person name="Ma J."/>
        </authorList>
    </citation>
    <scope>NUCLEOTIDE SEQUENCE [LARGE SCALE GENOMIC DNA]</scope>
    <source>
        <strain evidence="4">CGMCC 1.10130</strain>
    </source>
</reference>
<dbReference type="SUPFAM" id="SSF103473">
    <property type="entry name" value="MFS general substrate transporter"/>
    <property type="match status" value="1"/>
</dbReference>
<feature type="transmembrane region" description="Helical" evidence="2">
    <location>
        <begin position="364"/>
        <end position="390"/>
    </location>
</feature>